<dbReference type="InterPro" id="IPR045339">
    <property type="entry name" value="DUF6534"/>
</dbReference>
<feature type="transmembrane region" description="Helical" evidence="1">
    <location>
        <begin position="53"/>
        <end position="74"/>
    </location>
</feature>
<proteinExistence type="predicted"/>
<dbReference type="PANTHER" id="PTHR40465">
    <property type="entry name" value="CHROMOSOME 1, WHOLE GENOME SHOTGUN SEQUENCE"/>
    <property type="match status" value="1"/>
</dbReference>
<dbReference type="EMBL" id="KQ085982">
    <property type="protein sequence ID" value="KLO12195.1"/>
    <property type="molecule type" value="Genomic_DNA"/>
</dbReference>
<dbReference type="Pfam" id="PF20152">
    <property type="entry name" value="DUF6534"/>
    <property type="match status" value="1"/>
</dbReference>
<dbReference type="AlphaFoldDB" id="A0A0H2RJK4"/>
<organism evidence="3 4">
    <name type="scientific">Schizopora paradoxa</name>
    <dbReference type="NCBI Taxonomy" id="27342"/>
    <lineage>
        <taxon>Eukaryota</taxon>
        <taxon>Fungi</taxon>
        <taxon>Dikarya</taxon>
        <taxon>Basidiomycota</taxon>
        <taxon>Agaricomycotina</taxon>
        <taxon>Agaricomycetes</taxon>
        <taxon>Hymenochaetales</taxon>
        <taxon>Schizoporaceae</taxon>
        <taxon>Schizopora</taxon>
    </lineage>
</organism>
<accession>A0A0H2RJK4</accession>
<feature type="transmembrane region" description="Helical" evidence="1">
    <location>
        <begin position="19"/>
        <end position="41"/>
    </location>
</feature>
<protein>
    <recommendedName>
        <fullName evidence="2">DUF6534 domain-containing protein</fullName>
    </recommendedName>
</protein>
<feature type="domain" description="DUF6534" evidence="2">
    <location>
        <begin position="171"/>
        <end position="256"/>
    </location>
</feature>
<feature type="transmembrane region" description="Helical" evidence="1">
    <location>
        <begin position="94"/>
        <end position="112"/>
    </location>
</feature>
<keyword evidence="4" id="KW-1185">Reference proteome</keyword>
<keyword evidence="1" id="KW-1133">Transmembrane helix</keyword>
<feature type="transmembrane region" description="Helical" evidence="1">
    <location>
        <begin position="165"/>
        <end position="186"/>
    </location>
</feature>
<evidence type="ECO:0000259" key="2">
    <source>
        <dbReference type="Pfam" id="PF20152"/>
    </source>
</evidence>
<name>A0A0H2RJK4_9AGAM</name>
<feature type="transmembrane region" description="Helical" evidence="1">
    <location>
        <begin position="206"/>
        <end position="226"/>
    </location>
</feature>
<dbReference type="Proteomes" id="UP000053477">
    <property type="component" value="Unassembled WGS sequence"/>
</dbReference>
<dbReference type="OrthoDB" id="2953893at2759"/>
<feature type="transmembrane region" description="Helical" evidence="1">
    <location>
        <begin position="232"/>
        <end position="253"/>
    </location>
</feature>
<evidence type="ECO:0000256" key="1">
    <source>
        <dbReference type="SAM" id="Phobius"/>
    </source>
</evidence>
<evidence type="ECO:0000313" key="3">
    <source>
        <dbReference type="EMBL" id="KLO12195.1"/>
    </source>
</evidence>
<reference evidence="3 4" key="1">
    <citation type="submission" date="2015-04" db="EMBL/GenBank/DDBJ databases">
        <title>Complete genome sequence of Schizopora paradoxa KUC8140, a cosmopolitan wood degrader in East Asia.</title>
        <authorList>
            <consortium name="DOE Joint Genome Institute"/>
            <person name="Min B."/>
            <person name="Park H."/>
            <person name="Jang Y."/>
            <person name="Kim J.-J."/>
            <person name="Kim K.H."/>
            <person name="Pangilinan J."/>
            <person name="Lipzen A."/>
            <person name="Riley R."/>
            <person name="Grigoriev I.V."/>
            <person name="Spatafora J.W."/>
            <person name="Choi I.-G."/>
        </authorList>
    </citation>
    <scope>NUCLEOTIDE SEQUENCE [LARGE SCALE GENOMIC DNA]</scope>
    <source>
        <strain evidence="3 4">KUC8140</strain>
    </source>
</reference>
<dbReference type="InParanoid" id="A0A0H2RJK4"/>
<feature type="transmembrane region" description="Helical" evidence="1">
    <location>
        <begin position="124"/>
        <end position="145"/>
    </location>
</feature>
<evidence type="ECO:0000313" key="4">
    <source>
        <dbReference type="Proteomes" id="UP000053477"/>
    </source>
</evidence>
<gene>
    <name evidence="3" type="ORF">SCHPADRAFT_941385</name>
</gene>
<keyword evidence="1" id="KW-0472">Membrane</keyword>
<keyword evidence="1" id="KW-0812">Transmembrane</keyword>
<dbReference type="PANTHER" id="PTHR40465:SF1">
    <property type="entry name" value="DUF6534 DOMAIN-CONTAINING PROTEIN"/>
    <property type="match status" value="1"/>
</dbReference>
<sequence length="347" mass="37568">MSNMSGTHPPSIATLSGPWLIGCLFNWGLFGVLSLQVYIYHLAFPNDTRISKCLVYGVYLIETAQTVMLTHDAFNIYATHFGDFAVLNSAQLEWLGIPIFSGIVSCAVQMFYGYRVKMLSGSNVLAFVIVVIAVLQCTAAIIQGAQAFVISQISHLASKAFVSETIWLAGSAACDLIIAVSMTFILIRKDTKLPATHAVITKLVRVIVETGCLTAFAATLQLALFLSLPTMPYFTCVGLALAKLYSNSLLAIFNSRIRVRGAQGSTPIMKTDEPSLAFRGDTMESHPSLPVNIEGGNMAPVTSIVDIRRQDDSEAWTNSEESIGSIPLDERKSKIVEVPGVAPLKEP</sequence>